<reference evidence="2 3" key="1">
    <citation type="submission" date="2017-07" db="EMBL/GenBank/DDBJ databases">
        <title>Niveispirillum cyanobacteriorum sp. nov., isolated from cyanobacterial aggregates in a eutrophic lake.</title>
        <authorList>
            <person name="Cai H."/>
        </authorList>
    </citation>
    <scope>NUCLEOTIDE SEQUENCE [LARGE SCALE GENOMIC DNA]</scope>
    <source>
        <strain evidence="3">TH1-14</strain>
    </source>
</reference>
<keyword evidence="1" id="KW-0812">Transmembrane</keyword>
<dbReference type="EMBL" id="NOXU01000031">
    <property type="protein sequence ID" value="OYQ32722.1"/>
    <property type="molecule type" value="Genomic_DNA"/>
</dbReference>
<dbReference type="Proteomes" id="UP000216998">
    <property type="component" value="Unassembled WGS sequence"/>
</dbReference>
<gene>
    <name evidence="2" type="ORF">CHU95_18360</name>
</gene>
<accession>A0A255YU35</accession>
<sequence>MADDTYLYSIFWFVVAIVSVFAMRMISTVVQAKAKTTEQQNYRELAERAVTALEQQTGTINALRTDLAAARATLANVEKILKQVE</sequence>
<evidence type="ECO:0000313" key="3">
    <source>
        <dbReference type="Proteomes" id="UP000216998"/>
    </source>
</evidence>
<feature type="transmembrane region" description="Helical" evidence="1">
    <location>
        <begin position="6"/>
        <end position="26"/>
    </location>
</feature>
<dbReference type="RefSeq" id="WP_094457757.1">
    <property type="nucleotide sequence ID" value="NZ_NOXU01000031.1"/>
</dbReference>
<comment type="caution">
    <text evidence="2">The sequence shown here is derived from an EMBL/GenBank/DDBJ whole genome shotgun (WGS) entry which is preliminary data.</text>
</comment>
<proteinExistence type="predicted"/>
<protein>
    <submittedName>
        <fullName evidence="2">Uncharacterized protein</fullName>
    </submittedName>
</protein>
<name>A0A255YU35_9PROT</name>
<keyword evidence="1" id="KW-0472">Membrane</keyword>
<dbReference type="AlphaFoldDB" id="A0A255YU35"/>
<keyword evidence="3" id="KW-1185">Reference proteome</keyword>
<organism evidence="2 3">
    <name type="scientific">Niveispirillum lacus</name>
    <dbReference type="NCBI Taxonomy" id="1981099"/>
    <lineage>
        <taxon>Bacteria</taxon>
        <taxon>Pseudomonadati</taxon>
        <taxon>Pseudomonadota</taxon>
        <taxon>Alphaproteobacteria</taxon>
        <taxon>Rhodospirillales</taxon>
        <taxon>Azospirillaceae</taxon>
        <taxon>Niveispirillum</taxon>
    </lineage>
</organism>
<dbReference type="OrthoDB" id="7363576at2"/>
<keyword evidence="1" id="KW-1133">Transmembrane helix</keyword>
<evidence type="ECO:0000256" key="1">
    <source>
        <dbReference type="SAM" id="Phobius"/>
    </source>
</evidence>
<evidence type="ECO:0000313" key="2">
    <source>
        <dbReference type="EMBL" id="OYQ32722.1"/>
    </source>
</evidence>